<name>A0A7S7YDJ4_9CAUD</name>
<accession>A0A7S7YDJ4</accession>
<keyword evidence="2" id="KW-1185">Reference proteome</keyword>
<protein>
    <submittedName>
        <fullName evidence="1">Uncharacterized protein</fullName>
    </submittedName>
</protein>
<proteinExistence type="predicted"/>
<organism evidence="1 2">
    <name type="scientific">Pseudomonas phage PN09</name>
    <dbReference type="NCBI Taxonomy" id="2782564"/>
    <lineage>
        <taxon>Viruses</taxon>
        <taxon>Duplodnaviria</taxon>
        <taxon>Heunggongvirae</taxon>
        <taxon>Uroviricota</taxon>
        <taxon>Caudoviricetes</taxon>
        <taxon>Vandenendeviridae</taxon>
        <taxon>Gorskivirinae</taxon>
        <taxon>Otagovirus</taxon>
        <taxon>Otagovirus PN09</taxon>
    </lineage>
</organism>
<dbReference type="Proteomes" id="UP000605974">
    <property type="component" value="Segment"/>
</dbReference>
<reference evidence="1" key="1">
    <citation type="submission" date="2020-10" db="EMBL/GenBank/DDBJ databases">
        <authorList>
            <person name="Ni P."/>
        </authorList>
    </citation>
    <scope>NUCLEOTIDE SEQUENCE</scope>
</reference>
<sequence>MAYKLKCRTCGHTYIAARDYYACPRAYCEANRPTVLEEVVNVAVDAALTYAAVDTTLDLLSGAGDVVDSIFNWD</sequence>
<dbReference type="EMBL" id="MW175491">
    <property type="protein sequence ID" value="QPB10579.1"/>
    <property type="molecule type" value="Genomic_DNA"/>
</dbReference>
<gene>
    <name evidence="1" type="ORF">PN09_158</name>
</gene>
<evidence type="ECO:0000313" key="2">
    <source>
        <dbReference type="Proteomes" id="UP000605974"/>
    </source>
</evidence>
<evidence type="ECO:0000313" key="1">
    <source>
        <dbReference type="EMBL" id="QPB10579.1"/>
    </source>
</evidence>